<evidence type="ECO:0000256" key="6">
    <source>
        <dbReference type="ARBA" id="ARBA00022786"/>
    </source>
</evidence>
<feature type="compositionally biased region" description="Pro residues" evidence="8">
    <location>
        <begin position="25"/>
        <end position="42"/>
    </location>
</feature>
<protein>
    <recommendedName>
        <fullName evidence="2">RING-type E3 ubiquitin transferase</fullName>
        <ecNumber evidence="2">2.3.2.27</ecNumber>
    </recommendedName>
</protein>
<gene>
    <name evidence="10" type="primary">LUL4</name>
    <name evidence="10" type="ORF">CR513_49608</name>
</gene>
<evidence type="ECO:0000256" key="8">
    <source>
        <dbReference type="SAM" id="MobiDB-lite"/>
    </source>
</evidence>
<organism evidence="10 11">
    <name type="scientific">Mucuna pruriens</name>
    <name type="common">Velvet bean</name>
    <name type="synonym">Dolichos pruriens</name>
    <dbReference type="NCBI Taxonomy" id="157652"/>
    <lineage>
        <taxon>Eukaryota</taxon>
        <taxon>Viridiplantae</taxon>
        <taxon>Streptophyta</taxon>
        <taxon>Embryophyta</taxon>
        <taxon>Tracheophyta</taxon>
        <taxon>Spermatophyta</taxon>
        <taxon>Magnoliopsida</taxon>
        <taxon>eudicotyledons</taxon>
        <taxon>Gunneridae</taxon>
        <taxon>Pentapetalae</taxon>
        <taxon>rosids</taxon>
        <taxon>fabids</taxon>
        <taxon>Fabales</taxon>
        <taxon>Fabaceae</taxon>
        <taxon>Papilionoideae</taxon>
        <taxon>50 kb inversion clade</taxon>
        <taxon>NPAAA clade</taxon>
        <taxon>indigoferoid/millettioid clade</taxon>
        <taxon>Phaseoleae</taxon>
        <taxon>Mucuna</taxon>
    </lineage>
</organism>
<dbReference type="InterPro" id="IPR045194">
    <property type="entry name" value="MGRN1/RNF157-like"/>
</dbReference>
<sequence>MGISWSGRRRNNYIQNPPAYYYPPESHPPPPPLPPPPPPQGYFPPSTAPYCTNYGAAPSLPPPPPQTHSLSFYYSTPNGFTNYANSTGNRLHYHPHPFYQPQPQPVGWTATRSSPSTPPPYVDHQTAKKIRNYVNVHKDTLRLEVDQDNPDHHLVSFVFDAVYDGSPVNSIGFSAALYGSFYNS</sequence>
<keyword evidence="5" id="KW-0863">Zinc-finger</keyword>
<keyword evidence="11" id="KW-1185">Reference proteome</keyword>
<dbReference type="InterPro" id="IPR058981">
    <property type="entry name" value="MGRN1/RNF157-like_N"/>
</dbReference>
<evidence type="ECO:0000256" key="3">
    <source>
        <dbReference type="ARBA" id="ARBA00022679"/>
    </source>
</evidence>
<dbReference type="PANTHER" id="PTHR22996:SF4">
    <property type="entry name" value="E3 UBIQUITIN-PROTEIN LIGASE LUL4-RELATED"/>
    <property type="match status" value="1"/>
</dbReference>
<dbReference type="GO" id="GO:0008270">
    <property type="term" value="F:zinc ion binding"/>
    <property type="evidence" value="ECO:0007669"/>
    <property type="project" value="UniProtKB-KW"/>
</dbReference>
<reference evidence="10" key="1">
    <citation type="submission" date="2018-05" db="EMBL/GenBank/DDBJ databases">
        <title>Draft genome of Mucuna pruriens seed.</title>
        <authorList>
            <person name="Nnadi N.E."/>
            <person name="Vos R."/>
            <person name="Hasami M.H."/>
            <person name="Devisetty U.K."/>
            <person name="Aguiy J.C."/>
        </authorList>
    </citation>
    <scope>NUCLEOTIDE SEQUENCE [LARGE SCALE GENOMIC DNA]</scope>
    <source>
        <strain evidence="10">JCA_2017</strain>
    </source>
</reference>
<evidence type="ECO:0000256" key="7">
    <source>
        <dbReference type="ARBA" id="ARBA00022833"/>
    </source>
</evidence>
<feature type="non-terminal residue" evidence="10">
    <location>
        <position position="1"/>
    </location>
</feature>
<evidence type="ECO:0000256" key="1">
    <source>
        <dbReference type="ARBA" id="ARBA00000900"/>
    </source>
</evidence>
<dbReference type="OrthoDB" id="1742245at2759"/>
<keyword evidence="4" id="KW-0479">Metal-binding</keyword>
<comment type="catalytic activity">
    <reaction evidence="1">
        <text>S-ubiquitinyl-[E2 ubiquitin-conjugating enzyme]-L-cysteine + [acceptor protein]-L-lysine = [E2 ubiquitin-conjugating enzyme]-L-cysteine + N(6)-ubiquitinyl-[acceptor protein]-L-lysine.</text>
        <dbReference type="EC" id="2.3.2.27"/>
    </reaction>
</comment>
<dbReference type="GO" id="GO:0016567">
    <property type="term" value="P:protein ubiquitination"/>
    <property type="evidence" value="ECO:0007669"/>
    <property type="project" value="TreeGrafter"/>
</dbReference>
<feature type="domain" description="MGRN1/RNF157-like N-terminal" evidence="9">
    <location>
        <begin position="134"/>
        <end position="166"/>
    </location>
</feature>
<name>A0A371EYK0_MUCPR</name>
<evidence type="ECO:0000256" key="5">
    <source>
        <dbReference type="ARBA" id="ARBA00022771"/>
    </source>
</evidence>
<evidence type="ECO:0000313" key="10">
    <source>
        <dbReference type="EMBL" id="RDX71084.1"/>
    </source>
</evidence>
<dbReference type="AlphaFoldDB" id="A0A371EYK0"/>
<feature type="region of interest" description="Disordered" evidence="8">
    <location>
        <begin position="16"/>
        <end position="48"/>
    </location>
</feature>
<dbReference type="Proteomes" id="UP000257109">
    <property type="component" value="Unassembled WGS sequence"/>
</dbReference>
<evidence type="ECO:0000256" key="4">
    <source>
        <dbReference type="ARBA" id="ARBA00022723"/>
    </source>
</evidence>
<dbReference type="EMBL" id="QJKJ01011470">
    <property type="protein sequence ID" value="RDX71084.1"/>
    <property type="molecule type" value="Genomic_DNA"/>
</dbReference>
<evidence type="ECO:0000313" key="11">
    <source>
        <dbReference type="Proteomes" id="UP000257109"/>
    </source>
</evidence>
<dbReference type="GO" id="GO:0061630">
    <property type="term" value="F:ubiquitin protein ligase activity"/>
    <property type="evidence" value="ECO:0007669"/>
    <property type="project" value="UniProtKB-EC"/>
</dbReference>
<keyword evidence="6" id="KW-0833">Ubl conjugation pathway</keyword>
<comment type="caution">
    <text evidence="10">The sequence shown here is derived from an EMBL/GenBank/DDBJ whole genome shotgun (WGS) entry which is preliminary data.</text>
</comment>
<evidence type="ECO:0000259" key="9">
    <source>
        <dbReference type="Pfam" id="PF26192"/>
    </source>
</evidence>
<dbReference type="Pfam" id="PF26192">
    <property type="entry name" value="RNF157-like_N"/>
    <property type="match status" value="1"/>
</dbReference>
<accession>A0A371EYK0</accession>
<keyword evidence="3" id="KW-0808">Transferase</keyword>
<dbReference type="PANTHER" id="PTHR22996">
    <property type="entry name" value="MAHOGUNIN"/>
    <property type="match status" value="1"/>
</dbReference>
<keyword evidence="7" id="KW-0862">Zinc</keyword>
<dbReference type="EC" id="2.3.2.27" evidence="2"/>
<proteinExistence type="predicted"/>
<evidence type="ECO:0000256" key="2">
    <source>
        <dbReference type="ARBA" id="ARBA00012483"/>
    </source>
</evidence>